<dbReference type="EMBL" id="WTPW01001499">
    <property type="protein sequence ID" value="KAF0432151.1"/>
    <property type="molecule type" value="Genomic_DNA"/>
</dbReference>
<comment type="caution">
    <text evidence="1">The sequence shown here is derived from an EMBL/GenBank/DDBJ whole genome shotgun (WGS) entry which is preliminary data.</text>
</comment>
<accession>A0A8H3X9M7</accession>
<protein>
    <submittedName>
        <fullName evidence="1">Uncharacterized protein</fullName>
    </submittedName>
</protein>
<keyword evidence="2" id="KW-1185">Reference proteome</keyword>
<name>A0A8H3X9M7_GIGMA</name>
<sequence length="153" mass="16971">MTKLTFKTSISIITFILSVISYVTASFLNDRSPFVLFENANENIENAEASHVNQFDIQALNAAESASSADYEQSTTFLLSKRHFLQGFQPFILYENANENIENAEAAHVNQFDIQALNAAEAASSADHEHSSTFLLSKRFILLENADENIASS</sequence>
<dbReference type="AlphaFoldDB" id="A0A8H3X9M7"/>
<evidence type="ECO:0000313" key="2">
    <source>
        <dbReference type="Proteomes" id="UP000439903"/>
    </source>
</evidence>
<reference evidence="1 2" key="1">
    <citation type="journal article" date="2019" name="Environ. Microbiol.">
        <title>At the nexus of three kingdoms: the genome of the mycorrhizal fungus Gigaspora margarita provides insights into plant, endobacterial and fungal interactions.</title>
        <authorList>
            <person name="Venice F."/>
            <person name="Ghignone S."/>
            <person name="Salvioli di Fossalunga A."/>
            <person name="Amselem J."/>
            <person name="Novero M."/>
            <person name="Xianan X."/>
            <person name="Sedzielewska Toro K."/>
            <person name="Morin E."/>
            <person name="Lipzen A."/>
            <person name="Grigoriev I.V."/>
            <person name="Henrissat B."/>
            <person name="Martin F.M."/>
            <person name="Bonfante P."/>
        </authorList>
    </citation>
    <scope>NUCLEOTIDE SEQUENCE [LARGE SCALE GENOMIC DNA]</scope>
    <source>
        <strain evidence="1 2">BEG34</strain>
    </source>
</reference>
<dbReference type="Proteomes" id="UP000439903">
    <property type="component" value="Unassembled WGS sequence"/>
</dbReference>
<organism evidence="1 2">
    <name type="scientific">Gigaspora margarita</name>
    <dbReference type="NCBI Taxonomy" id="4874"/>
    <lineage>
        <taxon>Eukaryota</taxon>
        <taxon>Fungi</taxon>
        <taxon>Fungi incertae sedis</taxon>
        <taxon>Mucoromycota</taxon>
        <taxon>Glomeromycotina</taxon>
        <taxon>Glomeromycetes</taxon>
        <taxon>Diversisporales</taxon>
        <taxon>Gigasporaceae</taxon>
        <taxon>Gigaspora</taxon>
    </lineage>
</organism>
<proteinExistence type="predicted"/>
<evidence type="ECO:0000313" key="1">
    <source>
        <dbReference type="EMBL" id="KAF0432151.1"/>
    </source>
</evidence>
<dbReference type="OrthoDB" id="2429744at2759"/>
<gene>
    <name evidence="1" type="ORF">F8M41_005256</name>
</gene>